<gene>
    <name evidence="14" type="ORF">ACIB24_17240</name>
</gene>
<dbReference type="SUPFAM" id="SSF55874">
    <property type="entry name" value="ATPase domain of HSP90 chaperone/DNA topoisomerase II/histidine kinase"/>
    <property type="match status" value="1"/>
</dbReference>
<dbReference type="InterPro" id="IPR036890">
    <property type="entry name" value="HATPase_C_sf"/>
</dbReference>
<keyword evidence="14" id="KW-0067">ATP-binding</keyword>
<dbReference type="InterPro" id="IPR003660">
    <property type="entry name" value="HAMP_dom"/>
</dbReference>
<keyword evidence="8 11" id="KW-1133">Transmembrane helix</keyword>
<dbReference type="RefSeq" id="WP_398282917.1">
    <property type="nucleotide sequence ID" value="NZ_JBITLV010000006.1"/>
</dbReference>
<dbReference type="InterPro" id="IPR050428">
    <property type="entry name" value="TCS_sensor_his_kinase"/>
</dbReference>
<evidence type="ECO:0000256" key="6">
    <source>
        <dbReference type="ARBA" id="ARBA00022692"/>
    </source>
</evidence>
<protein>
    <recommendedName>
        <fullName evidence="3">histidine kinase</fullName>
        <ecNumber evidence="3">2.7.13.3</ecNumber>
    </recommendedName>
</protein>
<comment type="catalytic activity">
    <reaction evidence="1">
        <text>ATP + protein L-histidine = ADP + protein N-phospho-L-histidine.</text>
        <dbReference type="EC" id="2.7.13.3"/>
    </reaction>
</comment>
<evidence type="ECO:0000256" key="11">
    <source>
        <dbReference type="SAM" id="Phobius"/>
    </source>
</evidence>
<evidence type="ECO:0000256" key="4">
    <source>
        <dbReference type="ARBA" id="ARBA00022553"/>
    </source>
</evidence>
<keyword evidence="7" id="KW-0418">Kinase</keyword>
<dbReference type="GO" id="GO:0005524">
    <property type="term" value="F:ATP binding"/>
    <property type="evidence" value="ECO:0007669"/>
    <property type="project" value="UniProtKB-KW"/>
</dbReference>
<evidence type="ECO:0000256" key="7">
    <source>
        <dbReference type="ARBA" id="ARBA00022777"/>
    </source>
</evidence>
<sequence length="440" mass="46061">MRRLRGLTLRRGGVRARVVRSTVAVTTAAMLATVVLVALAVARLTVARVDADLRAEIDAAAANLEVAADGTPHVDADQEEDADDAVWVFNAAGALVSSPRGAVGPLSSSLAHVRRETALEDDRRRYLASPVRARPGGPVVAVLVASQSTTVYRDTRDVAIGGVVALGVFVVVGTALLTAWTVGRTLRPVHRMTSLAAQWSDQDLDTRFALGEGGDEFTELGRTLDALLDRVATALRDEQRLTAELAHELRTPLTAIRGEAELGQLAGPPDSRYARIVALADRMSATITTLLAVARQQGGGHRRCDVHDVVTDLVSSLPAAGVEVVVDLPPGAFLAAAAPELVERAVAPVLDNAVRFAHRRVSVDAALSPTQVRIIVSDDGPGVAGVDPETVFDAGVRADDGDGAGLGLTLARRVAAAAGGDVLLTSAAHPTTFEVRLPRR</sequence>
<evidence type="ECO:0000256" key="3">
    <source>
        <dbReference type="ARBA" id="ARBA00012438"/>
    </source>
</evidence>
<dbReference type="SUPFAM" id="SSF158472">
    <property type="entry name" value="HAMP domain-like"/>
    <property type="match status" value="1"/>
</dbReference>
<evidence type="ECO:0000256" key="5">
    <source>
        <dbReference type="ARBA" id="ARBA00022679"/>
    </source>
</evidence>
<dbReference type="Pfam" id="PF00512">
    <property type="entry name" value="HisKA"/>
    <property type="match status" value="1"/>
</dbReference>
<dbReference type="InterPro" id="IPR005467">
    <property type="entry name" value="His_kinase_dom"/>
</dbReference>
<dbReference type="Gene3D" id="1.10.287.130">
    <property type="match status" value="1"/>
</dbReference>
<keyword evidence="9" id="KW-0902">Two-component regulatory system</keyword>
<dbReference type="InterPro" id="IPR003661">
    <property type="entry name" value="HisK_dim/P_dom"/>
</dbReference>
<comment type="subcellular location">
    <subcellularLocation>
        <location evidence="2">Cell membrane</location>
    </subcellularLocation>
</comment>
<keyword evidence="14" id="KW-0547">Nucleotide-binding</keyword>
<evidence type="ECO:0000256" key="1">
    <source>
        <dbReference type="ARBA" id="ARBA00000085"/>
    </source>
</evidence>
<proteinExistence type="predicted"/>
<dbReference type="PROSITE" id="PS50109">
    <property type="entry name" value="HIS_KIN"/>
    <property type="match status" value="1"/>
</dbReference>
<evidence type="ECO:0000256" key="8">
    <source>
        <dbReference type="ARBA" id="ARBA00022989"/>
    </source>
</evidence>
<comment type="caution">
    <text evidence="14">The sequence shown here is derived from an EMBL/GenBank/DDBJ whole genome shotgun (WGS) entry which is preliminary data.</text>
</comment>
<reference evidence="14 15" key="1">
    <citation type="submission" date="2024-10" db="EMBL/GenBank/DDBJ databases">
        <title>The Natural Products Discovery Center: Release of the First 8490 Sequenced Strains for Exploring Actinobacteria Biosynthetic Diversity.</title>
        <authorList>
            <person name="Kalkreuter E."/>
            <person name="Kautsar S.A."/>
            <person name="Yang D."/>
            <person name="Bader C.D."/>
            <person name="Teijaro C.N."/>
            <person name="Fluegel L."/>
            <person name="Davis C.M."/>
            <person name="Simpson J.R."/>
            <person name="Lauterbach L."/>
            <person name="Steele A.D."/>
            <person name="Gui C."/>
            <person name="Meng S."/>
            <person name="Li G."/>
            <person name="Viehrig K."/>
            <person name="Ye F."/>
            <person name="Su P."/>
            <person name="Kiefer A.F."/>
            <person name="Nichols A."/>
            <person name="Cepeda A.J."/>
            <person name="Yan W."/>
            <person name="Fan B."/>
            <person name="Jiang Y."/>
            <person name="Adhikari A."/>
            <person name="Zheng C.-J."/>
            <person name="Schuster L."/>
            <person name="Cowan T.M."/>
            <person name="Smanski M.J."/>
            <person name="Chevrette M.G."/>
            <person name="De Carvalho L.P.S."/>
            <person name="Shen B."/>
        </authorList>
    </citation>
    <scope>NUCLEOTIDE SEQUENCE [LARGE SCALE GENOMIC DNA]</scope>
    <source>
        <strain evidence="14 15">NPDC049639</strain>
    </source>
</reference>
<evidence type="ECO:0000259" key="12">
    <source>
        <dbReference type="PROSITE" id="PS50109"/>
    </source>
</evidence>
<evidence type="ECO:0000256" key="2">
    <source>
        <dbReference type="ARBA" id="ARBA00004236"/>
    </source>
</evidence>
<dbReference type="SUPFAM" id="SSF47384">
    <property type="entry name" value="Homodimeric domain of signal transducing histidine kinase"/>
    <property type="match status" value="1"/>
</dbReference>
<keyword evidence="15" id="KW-1185">Reference proteome</keyword>
<accession>A0ABW8AR04</accession>
<dbReference type="SMART" id="SM00387">
    <property type="entry name" value="HATPase_c"/>
    <property type="match status" value="1"/>
</dbReference>
<evidence type="ECO:0000313" key="15">
    <source>
        <dbReference type="Proteomes" id="UP001612915"/>
    </source>
</evidence>
<dbReference type="EC" id="2.7.13.3" evidence="3"/>
<name>A0ABW8AR04_9ACTN</name>
<dbReference type="PRINTS" id="PR00344">
    <property type="entry name" value="BCTRLSENSOR"/>
</dbReference>
<keyword evidence="4" id="KW-0597">Phosphoprotein</keyword>
<dbReference type="InterPro" id="IPR004358">
    <property type="entry name" value="Sig_transdc_His_kin-like_C"/>
</dbReference>
<feature type="transmembrane region" description="Helical" evidence="11">
    <location>
        <begin position="21"/>
        <end position="42"/>
    </location>
</feature>
<evidence type="ECO:0000313" key="14">
    <source>
        <dbReference type="EMBL" id="MFI7588815.1"/>
    </source>
</evidence>
<evidence type="ECO:0000256" key="9">
    <source>
        <dbReference type="ARBA" id="ARBA00023012"/>
    </source>
</evidence>
<dbReference type="PANTHER" id="PTHR45436:SF5">
    <property type="entry name" value="SENSOR HISTIDINE KINASE TRCS"/>
    <property type="match status" value="1"/>
</dbReference>
<dbReference type="Proteomes" id="UP001612915">
    <property type="component" value="Unassembled WGS sequence"/>
</dbReference>
<dbReference type="PANTHER" id="PTHR45436">
    <property type="entry name" value="SENSOR HISTIDINE KINASE YKOH"/>
    <property type="match status" value="1"/>
</dbReference>
<dbReference type="Pfam" id="PF02518">
    <property type="entry name" value="HATPase_c"/>
    <property type="match status" value="1"/>
</dbReference>
<dbReference type="Gene3D" id="3.30.565.10">
    <property type="entry name" value="Histidine kinase-like ATPase, C-terminal domain"/>
    <property type="match status" value="1"/>
</dbReference>
<keyword evidence="6 11" id="KW-0812">Transmembrane</keyword>
<dbReference type="PROSITE" id="PS50885">
    <property type="entry name" value="HAMP"/>
    <property type="match status" value="1"/>
</dbReference>
<dbReference type="InterPro" id="IPR003594">
    <property type="entry name" value="HATPase_dom"/>
</dbReference>
<organism evidence="14 15">
    <name type="scientific">Spongisporangium articulatum</name>
    <dbReference type="NCBI Taxonomy" id="3362603"/>
    <lineage>
        <taxon>Bacteria</taxon>
        <taxon>Bacillati</taxon>
        <taxon>Actinomycetota</taxon>
        <taxon>Actinomycetes</taxon>
        <taxon>Kineosporiales</taxon>
        <taxon>Kineosporiaceae</taxon>
        <taxon>Spongisporangium</taxon>
    </lineage>
</organism>
<dbReference type="InterPro" id="IPR036097">
    <property type="entry name" value="HisK_dim/P_sf"/>
</dbReference>
<feature type="domain" description="HAMP" evidence="13">
    <location>
        <begin position="183"/>
        <end position="236"/>
    </location>
</feature>
<feature type="transmembrane region" description="Helical" evidence="11">
    <location>
        <begin position="158"/>
        <end position="182"/>
    </location>
</feature>
<dbReference type="SMART" id="SM00388">
    <property type="entry name" value="HisKA"/>
    <property type="match status" value="1"/>
</dbReference>
<keyword evidence="10 11" id="KW-0472">Membrane</keyword>
<dbReference type="EMBL" id="JBITLV010000006">
    <property type="protein sequence ID" value="MFI7588815.1"/>
    <property type="molecule type" value="Genomic_DNA"/>
</dbReference>
<dbReference type="CDD" id="cd06225">
    <property type="entry name" value="HAMP"/>
    <property type="match status" value="1"/>
</dbReference>
<evidence type="ECO:0000259" key="13">
    <source>
        <dbReference type="PROSITE" id="PS50885"/>
    </source>
</evidence>
<dbReference type="SMART" id="SM00304">
    <property type="entry name" value="HAMP"/>
    <property type="match status" value="1"/>
</dbReference>
<keyword evidence="5" id="KW-0808">Transferase</keyword>
<evidence type="ECO:0000256" key="10">
    <source>
        <dbReference type="ARBA" id="ARBA00023136"/>
    </source>
</evidence>
<dbReference type="Pfam" id="PF00672">
    <property type="entry name" value="HAMP"/>
    <property type="match status" value="1"/>
</dbReference>
<dbReference type="CDD" id="cd00082">
    <property type="entry name" value="HisKA"/>
    <property type="match status" value="1"/>
</dbReference>
<feature type="domain" description="Histidine kinase" evidence="12">
    <location>
        <begin position="244"/>
        <end position="440"/>
    </location>
</feature>